<evidence type="ECO:0000256" key="8">
    <source>
        <dbReference type="ARBA" id="ARBA00023136"/>
    </source>
</evidence>
<dbReference type="InterPro" id="IPR004623">
    <property type="entry name" value="KdpA"/>
</dbReference>
<dbReference type="Proteomes" id="UP000178735">
    <property type="component" value="Unassembled WGS sequence"/>
</dbReference>
<evidence type="ECO:0000256" key="3">
    <source>
        <dbReference type="ARBA" id="ARBA00022538"/>
    </source>
</evidence>
<evidence type="ECO:0000313" key="11">
    <source>
        <dbReference type="Proteomes" id="UP000178735"/>
    </source>
</evidence>
<keyword evidence="7 9" id="KW-0406">Ion transport</keyword>
<feature type="transmembrane region" description="Helical" evidence="9">
    <location>
        <begin position="182"/>
        <end position="203"/>
    </location>
</feature>
<feature type="transmembrane region" description="Helical" evidence="9">
    <location>
        <begin position="67"/>
        <end position="88"/>
    </location>
</feature>
<sequence>MRTGAMIEILLYISLVVFLSRPLGRYMADVFTGEGKNALSRLLSPLENFIYSICGIDKNSPMEWKTYNACVLVFNFFGFLALFLIQIFQSYLPLNPQKFADLPWDLAFNTAVSFMTNTNWQSYSGEAVMSYFTQLLGLTVQNFLSAATGISVLLAFARGLAAKSENGLPGLGNFWADMTRSVLYVLLPFSLVCAIFFAGQGVVQNISPYVPASSIESGEIQLIPGGPAASQVAIKQIGSNGGGFFGTNGSHPFENPTPLTNFIQLLLILLFPAAIVHLYGFLTGARKHSNAVFAAMMIIFVLFLAASLFSELSFNPVVNASAPMEGKETRFGPELSVLWSVATTSASNGSVNCMHESLSPISGMLALLNIALGGVIFGGVGAGMYTMLLFVIMSVFIAGLMIGRTPEYLGKKIEAYEIKLVTLAILAPAVITLLFSATAVAYSAGSCSVSAPGPHGLSEILYAFVSAAGNNGSAFAGLKSNTVFYNVLLAVAMLIGRFCVITPVLAIAGSMAPKKITPVSAGTFPVDGLSFICLLCSVILIMGALTFFPVLTLGPVAEHFLMRSGVAF</sequence>
<dbReference type="GO" id="GO:0008556">
    <property type="term" value="F:P-type potassium transmembrane transporter activity"/>
    <property type="evidence" value="ECO:0007669"/>
    <property type="project" value="InterPro"/>
</dbReference>
<evidence type="ECO:0000256" key="9">
    <source>
        <dbReference type="HAMAP-Rule" id="MF_00275"/>
    </source>
</evidence>
<dbReference type="PANTHER" id="PTHR30607:SF2">
    <property type="entry name" value="POTASSIUM-TRANSPORTING ATPASE POTASSIUM-BINDING SUBUNIT"/>
    <property type="match status" value="1"/>
</dbReference>
<gene>
    <name evidence="9" type="primary">kdpA</name>
    <name evidence="10" type="ORF">A2008_11680</name>
</gene>
<dbReference type="EMBL" id="MGFH01000243">
    <property type="protein sequence ID" value="OGM01083.1"/>
    <property type="molecule type" value="Genomic_DNA"/>
</dbReference>
<evidence type="ECO:0000256" key="4">
    <source>
        <dbReference type="ARBA" id="ARBA00022692"/>
    </source>
</evidence>
<dbReference type="NCBIfam" id="TIGR00680">
    <property type="entry name" value="kdpA"/>
    <property type="match status" value="1"/>
</dbReference>
<comment type="subunit">
    <text evidence="9">The system is composed of three essential subunits: KdpA, KdpB and KdpC.</text>
</comment>
<dbReference type="AlphaFoldDB" id="A0A1F7WE70"/>
<feature type="transmembrane region" description="Helical" evidence="9">
    <location>
        <begin position="291"/>
        <end position="309"/>
    </location>
</feature>
<dbReference type="PIRSF" id="PIRSF001294">
    <property type="entry name" value="K_ATPaseA"/>
    <property type="match status" value="1"/>
</dbReference>
<proteinExistence type="inferred from homology"/>
<dbReference type="STRING" id="1817813.A2008_11680"/>
<feature type="transmembrane region" description="Helical" evidence="9">
    <location>
        <begin position="262"/>
        <end position="282"/>
    </location>
</feature>
<keyword evidence="4 9" id="KW-0812">Transmembrane</keyword>
<accession>A0A1F7WE70</accession>
<dbReference type="GO" id="GO:0005886">
    <property type="term" value="C:plasma membrane"/>
    <property type="evidence" value="ECO:0007669"/>
    <property type="project" value="UniProtKB-SubCell"/>
</dbReference>
<feature type="transmembrane region" description="Helical" evidence="9">
    <location>
        <begin position="366"/>
        <end position="399"/>
    </location>
</feature>
<feature type="transmembrane region" description="Helical" evidence="9">
    <location>
        <begin position="143"/>
        <end position="161"/>
    </location>
</feature>
<evidence type="ECO:0000256" key="7">
    <source>
        <dbReference type="ARBA" id="ARBA00023065"/>
    </source>
</evidence>
<protein>
    <recommendedName>
        <fullName evidence="9">Potassium-transporting ATPase potassium-binding subunit</fullName>
    </recommendedName>
    <alternativeName>
        <fullName evidence="9">ATP phosphohydrolase [potassium-transporting] A chain</fullName>
    </alternativeName>
    <alternativeName>
        <fullName evidence="9">Potassium-binding and translocating subunit A</fullName>
    </alternativeName>
    <alternativeName>
        <fullName evidence="9">Potassium-translocating ATPase A chain</fullName>
    </alternativeName>
</protein>
<keyword evidence="1 9" id="KW-0813">Transport</keyword>
<dbReference type="PANTHER" id="PTHR30607">
    <property type="entry name" value="POTASSIUM-TRANSPORTING ATPASE A CHAIN"/>
    <property type="match status" value="1"/>
</dbReference>
<dbReference type="GO" id="GO:0030955">
    <property type="term" value="F:potassium ion binding"/>
    <property type="evidence" value="ECO:0007669"/>
    <property type="project" value="UniProtKB-UniRule"/>
</dbReference>
<feature type="transmembrane region" description="Helical" evidence="9">
    <location>
        <begin position="420"/>
        <end position="440"/>
    </location>
</feature>
<reference evidence="10 11" key="1">
    <citation type="journal article" date="2016" name="Nat. Commun.">
        <title>Thousands of microbial genomes shed light on interconnected biogeochemical processes in an aquifer system.</title>
        <authorList>
            <person name="Anantharaman K."/>
            <person name="Brown C.T."/>
            <person name="Hug L.A."/>
            <person name="Sharon I."/>
            <person name="Castelle C.J."/>
            <person name="Probst A.J."/>
            <person name="Thomas B.C."/>
            <person name="Singh A."/>
            <person name="Wilkins M.J."/>
            <person name="Karaoz U."/>
            <person name="Brodie E.L."/>
            <person name="Williams K.H."/>
            <person name="Hubbard S.S."/>
            <person name="Banfield J.F."/>
        </authorList>
    </citation>
    <scope>NUCLEOTIDE SEQUENCE [LARGE SCALE GENOMIC DNA]</scope>
</reference>
<feature type="transmembrane region" description="Helical" evidence="9">
    <location>
        <begin position="528"/>
        <end position="553"/>
    </location>
</feature>
<comment type="function">
    <text evidence="9">Part of the high-affinity ATP-driven potassium transport (or Kdp) system, which catalyzes the hydrolysis of ATP coupled with the electrogenic transport of potassium into the cytoplasm. This subunit binds the extracellular potassium ions and delivers the ions to the membrane domain of KdpB through an intramembrane tunnel.</text>
</comment>
<keyword evidence="8 9" id="KW-0472">Membrane</keyword>
<keyword evidence="3 9" id="KW-0633">Potassium transport</keyword>
<dbReference type="Pfam" id="PF03814">
    <property type="entry name" value="KdpA"/>
    <property type="match status" value="1"/>
</dbReference>
<dbReference type="HAMAP" id="MF_00275">
    <property type="entry name" value="KdpA"/>
    <property type="match status" value="1"/>
</dbReference>
<comment type="subcellular location">
    <subcellularLocation>
        <location evidence="9">Cell membrane</location>
        <topology evidence="9">Multi-pass membrane protein</topology>
    </subcellularLocation>
</comment>
<evidence type="ECO:0000256" key="5">
    <source>
        <dbReference type="ARBA" id="ARBA00022958"/>
    </source>
</evidence>
<comment type="similarity">
    <text evidence="9">Belongs to the KdpA family.</text>
</comment>
<keyword evidence="6 9" id="KW-1133">Transmembrane helix</keyword>
<evidence type="ECO:0000256" key="6">
    <source>
        <dbReference type="ARBA" id="ARBA00022989"/>
    </source>
</evidence>
<feature type="transmembrane region" description="Helical" evidence="9">
    <location>
        <begin position="6"/>
        <end position="24"/>
    </location>
</feature>
<keyword evidence="5 9" id="KW-0630">Potassium</keyword>
<evidence type="ECO:0000313" key="10">
    <source>
        <dbReference type="EMBL" id="OGM01083.1"/>
    </source>
</evidence>
<name>A0A1F7WE70_9BACT</name>
<evidence type="ECO:0000256" key="2">
    <source>
        <dbReference type="ARBA" id="ARBA00022475"/>
    </source>
</evidence>
<evidence type="ECO:0000256" key="1">
    <source>
        <dbReference type="ARBA" id="ARBA00022448"/>
    </source>
</evidence>
<feature type="transmembrane region" description="Helical" evidence="9">
    <location>
        <begin position="485"/>
        <end position="508"/>
    </location>
</feature>
<keyword evidence="2 9" id="KW-1003">Cell membrane</keyword>
<organism evidence="10 11">
    <name type="scientific">Candidatus Wallbacteria bacterium GWC2_49_35</name>
    <dbReference type="NCBI Taxonomy" id="1817813"/>
    <lineage>
        <taxon>Bacteria</taxon>
        <taxon>Candidatus Walliibacteriota</taxon>
    </lineage>
</organism>
<comment type="caution">
    <text evidence="10">The sequence shown here is derived from an EMBL/GenBank/DDBJ whole genome shotgun (WGS) entry which is preliminary data.</text>
</comment>